<gene>
    <name evidence="4" type="ORF">ACFO3D_02795</name>
</gene>
<dbReference type="Pfam" id="PF04509">
    <property type="entry name" value="CheC"/>
    <property type="match status" value="2"/>
</dbReference>
<dbReference type="Gene3D" id="3.40.1550.10">
    <property type="entry name" value="CheC-like"/>
    <property type="match status" value="1"/>
</dbReference>
<keyword evidence="1" id="KW-0145">Chemotaxis</keyword>
<name>A0ABV9DFV5_9BACI</name>
<feature type="domain" description="CheC-like protein" evidence="3">
    <location>
        <begin position="115"/>
        <end position="146"/>
    </location>
</feature>
<dbReference type="PANTHER" id="PTHR43693">
    <property type="entry name" value="PROTEIN PHOSPHATASE CHEZ"/>
    <property type="match status" value="1"/>
</dbReference>
<accession>A0ABV9DFV5</accession>
<organism evidence="4 5">
    <name type="scientific">Virgibacillus kekensis</name>
    <dbReference type="NCBI Taxonomy" id="202261"/>
    <lineage>
        <taxon>Bacteria</taxon>
        <taxon>Bacillati</taxon>
        <taxon>Bacillota</taxon>
        <taxon>Bacilli</taxon>
        <taxon>Bacillales</taxon>
        <taxon>Bacillaceae</taxon>
        <taxon>Virgibacillus</taxon>
    </lineage>
</organism>
<feature type="domain" description="CheC-like protein" evidence="3">
    <location>
        <begin position="11"/>
        <end position="47"/>
    </location>
</feature>
<dbReference type="PANTHER" id="PTHR43693:SF1">
    <property type="entry name" value="PROTEIN PHOSPHATASE CHEZ"/>
    <property type="match status" value="1"/>
</dbReference>
<keyword evidence="2" id="KW-0378">Hydrolase</keyword>
<reference evidence="5" key="1">
    <citation type="journal article" date="2019" name="Int. J. Syst. Evol. Microbiol.">
        <title>The Global Catalogue of Microorganisms (GCM) 10K type strain sequencing project: providing services to taxonomists for standard genome sequencing and annotation.</title>
        <authorList>
            <consortium name="The Broad Institute Genomics Platform"/>
            <consortium name="The Broad Institute Genome Sequencing Center for Infectious Disease"/>
            <person name="Wu L."/>
            <person name="Ma J."/>
        </authorList>
    </citation>
    <scope>NUCLEOTIDE SEQUENCE [LARGE SCALE GENOMIC DNA]</scope>
    <source>
        <strain evidence="5">CGMCC 4.7426</strain>
    </source>
</reference>
<dbReference type="Proteomes" id="UP001595989">
    <property type="component" value="Unassembled WGS sequence"/>
</dbReference>
<evidence type="ECO:0000256" key="1">
    <source>
        <dbReference type="ARBA" id="ARBA00022500"/>
    </source>
</evidence>
<dbReference type="RefSeq" id="WP_390293078.1">
    <property type="nucleotide sequence ID" value="NZ_JBHSFU010000003.1"/>
</dbReference>
<evidence type="ECO:0000313" key="4">
    <source>
        <dbReference type="EMBL" id="MFC4557139.1"/>
    </source>
</evidence>
<sequence length="212" mass="22581">MEEKNPFSLVQIDVLKEIGNIGAGNAATSMSRLINKKVDMQVPSVKIITFDEVMELVGGAETPVAAVMINIEGEAPGKVYFILTIEEAKSLITSITGQQDVDLLNNTEQDDLVVSAVKETGNILTGSYITALSDFTGLLLKPSVPYLSVDMAGAVLSAGLIDVSTVTDYAIIIDTQINEGETENGIKGNFLFLPDPDSCARLFHSLGIQNDG</sequence>
<evidence type="ECO:0000256" key="2">
    <source>
        <dbReference type="ARBA" id="ARBA00022801"/>
    </source>
</evidence>
<comment type="caution">
    <text evidence="4">The sequence shown here is derived from an EMBL/GenBank/DDBJ whole genome shotgun (WGS) entry which is preliminary data.</text>
</comment>
<dbReference type="CDD" id="cd17909">
    <property type="entry name" value="CheC_ClassI"/>
    <property type="match status" value="1"/>
</dbReference>
<evidence type="ECO:0000259" key="3">
    <source>
        <dbReference type="Pfam" id="PF04509"/>
    </source>
</evidence>
<proteinExistence type="predicted"/>
<dbReference type="SUPFAM" id="SSF103039">
    <property type="entry name" value="CheC-like"/>
    <property type="match status" value="1"/>
</dbReference>
<keyword evidence="5" id="KW-1185">Reference proteome</keyword>
<protein>
    <submittedName>
        <fullName evidence="4">Chemotaxis protein CheC</fullName>
    </submittedName>
</protein>
<evidence type="ECO:0000313" key="5">
    <source>
        <dbReference type="Proteomes" id="UP001595989"/>
    </source>
</evidence>
<dbReference type="InterPro" id="IPR028976">
    <property type="entry name" value="CheC-like_sf"/>
</dbReference>
<dbReference type="InterPro" id="IPR007597">
    <property type="entry name" value="CheC"/>
</dbReference>
<dbReference type="EMBL" id="JBHSFU010000003">
    <property type="protein sequence ID" value="MFC4557139.1"/>
    <property type="molecule type" value="Genomic_DNA"/>
</dbReference>
<dbReference type="InterPro" id="IPR050992">
    <property type="entry name" value="CheZ_family_phosphatases"/>
</dbReference>